<reference evidence="1 2" key="1">
    <citation type="submission" date="2017-05" db="EMBL/GenBank/DDBJ databases">
        <title>Genome sequence of Pediococcus pentosaceus strain SRCM100892.</title>
        <authorList>
            <person name="Cho S.H."/>
        </authorList>
    </citation>
    <scope>NUCLEOTIDE SEQUENCE [LARGE SCALE GENOMIC DNA]</scope>
    <source>
        <strain evidence="1 2">SRCM100892</strain>
    </source>
</reference>
<proteinExistence type="predicted"/>
<dbReference type="AlphaFoldDB" id="A0A1Y0W0B5"/>
<sequence>MPKSKKFKPLRIFSKSNIAIVILAALGIQTYPNLTNNQMAKSDSSDYTTDDTSDSATVIENQIANNINSRIPFQINFTDNNIIIKVPKIDIFSFTRNYVPNTLAVLKSIKNTKLPTSAKNVKFLVGDDAQIFSVSAIKKANFSAKKIKEFGTSGTASEITAKTYQNYYQQYIVPKILK</sequence>
<name>A0A1Y0W0B5_PEDPE</name>
<protein>
    <submittedName>
        <fullName evidence="1">Uncharacterized protein</fullName>
    </submittedName>
</protein>
<gene>
    <name evidence="1" type="ORF">S100892_01663</name>
</gene>
<accession>A0A1Y0W0B5</accession>
<dbReference type="Proteomes" id="UP000196118">
    <property type="component" value="Chromosome"/>
</dbReference>
<evidence type="ECO:0000313" key="2">
    <source>
        <dbReference type="Proteomes" id="UP000196118"/>
    </source>
</evidence>
<dbReference type="RefSeq" id="WP_094104666.1">
    <property type="nucleotide sequence ID" value="NZ_CP085178.1"/>
</dbReference>
<organism evidence="1 2">
    <name type="scientific">Pediococcus pentosaceus</name>
    <dbReference type="NCBI Taxonomy" id="1255"/>
    <lineage>
        <taxon>Bacteria</taxon>
        <taxon>Bacillati</taxon>
        <taxon>Bacillota</taxon>
        <taxon>Bacilli</taxon>
        <taxon>Lactobacillales</taxon>
        <taxon>Lactobacillaceae</taxon>
        <taxon>Pediococcus</taxon>
    </lineage>
</organism>
<evidence type="ECO:0000313" key="1">
    <source>
        <dbReference type="EMBL" id="ARW20207.1"/>
    </source>
</evidence>
<dbReference type="EMBL" id="CP021474">
    <property type="protein sequence ID" value="ARW20207.1"/>
    <property type="molecule type" value="Genomic_DNA"/>
</dbReference>